<evidence type="ECO:0000313" key="12">
    <source>
        <dbReference type="Proteomes" id="UP001239994"/>
    </source>
</evidence>
<dbReference type="SUPFAM" id="SSF48726">
    <property type="entry name" value="Immunoglobulin"/>
    <property type="match status" value="1"/>
</dbReference>
<dbReference type="EMBL" id="JAROKS010000022">
    <property type="protein sequence ID" value="KAK1789056.1"/>
    <property type="molecule type" value="Genomic_DNA"/>
</dbReference>
<proteinExistence type="inferred from homology"/>
<evidence type="ECO:0000256" key="6">
    <source>
        <dbReference type="ARBA" id="ARBA00023157"/>
    </source>
</evidence>
<reference evidence="11" key="1">
    <citation type="submission" date="2023-03" db="EMBL/GenBank/DDBJ databases">
        <title>Electrophorus voltai genome.</title>
        <authorList>
            <person name="Bian C."/>
        </authorList>
    </citation>
    <scope>NUCLEOTIDE SEQUENCE</scope>
    <source>
        <strain evidence="11">CB-2022</strain>
        <tissue evidence="11">Muscle</tissue>
    </source>
</reference>
<evidence type="ECO:0000256" key="7">
    <source>
        <dbReference type="ARBA" id="ARBA00023170"/>
    </source>
</evidence>
<comment type="subcellular location">
    <subcellularLocation>
        <location evidence="1">Membrane</location>
        <topology evidence="1">Single-pass membrane protein</topology>
    </subcellularLocation>
</comment>
<evidence type="ECO:0000256" key="5">
    <source>
        <dbReference type="ARBA" id="ARBA00023136"/>
    </source>
</evidence>
<keyword evidence="7" id="KW-0675">Receptor</keyword>
<dbReference type="Pfam" id="PF08205">
    <property type="entry name" value="C2-set_2"/>
    <property type="match status" value="1"/>
</dbReference>
<dbReference type="PANTHER" id="PTHR21462">
    <property type="entry name" value="CELL SURFACE GLYCOPROTEIN OX2 RECEPTOR PRECURSOR"/>
    <property type="match status" value="1"/>
</dbReference>
<dbReference type="GO" id="GO:0009986">
    <property type="term" value="C:cell surface"/>
    <property type="evidence" value="ECO:0007669"/>
    <property type="project" value="UniProtKB-ARBA"/>
</dbReference>
<evidence type="ECO:0000256" key="8">
    <source>
        <dbReference type="ARBA" id="ARBA00023180"/>
    </source>
</evidence>
<feature type="transmembrane region" description="Helical" evidence="9">
    <location>
        <begin position="194"/>
        <end position="217"/>
    </location>
</feature>
<organism evidence="11 12">
    <name type="scientific">Electrophorus voltai</name>
    <dbReference type="NCBI Taxonomy" id="2609070"/>
    <lineage>
        <taxon>Eukaryota</taxon>
        <taxon>Metazoa</taxon>
        <taxon>Chordata</taxon>
        <taxon>Craniata</taxon>
        <taxon>Vertebrata</taxon>
        <taxon>Euteleostomi</taxon>
        <taxon>Actinopterygii</taxon>
        <taxon>Neopterygii</taxon>
        <taxon>Teleostei</taxon>
        <taxon>Ostariophysi</taxon>
        <taxon>Gymnotiformes</taxon>
        <taxon>Gymnotoidei</taxon>
        <taxon>Gymnotidae</taxon>
        <taxon>Electrophorus</taxon>
    </lineage>
</organism>
<evidence type="ECO:0000256" key="2">
    <source>
        <dbReference type="ARBA" id="ARBA00008215"/>
    </source>
</evidence>
<dbReference type="GO" id="GO:0038023">
    <property type="term" value="F:signaling receptor activity"/>
    <property type="evidence" value="ECO:0007669"/>
    <property type="project" value="InterPro"/>
</dbReference>
<dbReference type="InterPro" id="IPR013162">
    <property type="entry name" value="CD80_C2-set"/>
</dbReference>
<evidence type="ECO:0000256" key="4">
    <source>
        <dbReference type="ARBA" id="ARBA00022989"/>
    </source>
</evidence>
<keyword evidence="3 9" id="KW-0812">Transmembrane</keyword>
<keyword evidence="8" id="KW-0325">Glycoprotein</keyword>
<dbReference type="PANTHER" id="PTHR21462:SF2">
    <property type="entry name" value="CELL SURFACE GLYCOPROTEIN CD200 RECEPTOR 2"/>
    <property type="match status" value="1"/>
</dbReference>
<feature type="domain" description="Ig-like" evidence="10">
    <location>
        <begin position="1"/>
        <end position="94"/>
    </location>
</feature>
<dbReference type="AlphaFoldDB" id="A0AAD8Z001"/>
<evidence type="ECO:0000256" key="9">
    <source>
        <dbReference type="SAM" id="Phobius"/>
    </source>
</evidence>
<dbReference type="InterPro" id="IPR007110">
    <property type="entry name" value="Ig-like_dom"/>
</dbReference>
<gene>
    <name evidence="11" type="ORF">P4O66_015011</name>
</gene>
<keyword evidence="12" id="KW-1185">Reference proteome</keyword>
<keyword evidence="6" id="KW-1015">Disulfide bond</keyword>
<keyword evidence="5 9" id="KW-0472">Membrane</keyword>
<comment type="similarity">
    <text evidence="2">Belongs to the CD200R family.</text>
</comment>
<dbReference type="Pfam" id="PF07686">
    <property type="entry name" value="V-set"/>
    <property type="match status" value="1"/>
</dbReference>
<dbReference type="PROSITE" id="PS50835">
    <property type="entry name" value="IG_LIKE"/>
    <property type="match status" value="1"/>
</dbReference>
<evidence type="ECO:0000256" key="1">
    <source>
        <dbReference type="ARBA" id="ARBA00004167"/>
    </source>
</evidence>
<dbReference type="Gene3D" id="2.60.40.10">
    <property type="entry name" value="Immunoglobulins"/>
    <property type="match status" value="2"/>
</dbReference>
<protein>
    <recommendedName>
        <fullName evidence="10">Ig-like domain-containing protein</fullName>
    </recommendedName>
</protein>
<name>A0AAD8Z001_9TELE</name>
<dbReference type="InterPro" id="IPR013783">
    <property type="entry name" value="Ig-like_fold"/>
</dbReference>
<comment type="caution">
    <text evidence="11">The sequence shown here is derived from an EMBL/GenBank/DDBJ whole genome shotgun (WGS) entry which is preliminary data.</text>
</comment>
<keyword evidence="4 9" id="KW-1133">Transmembrane helix</keyword>
<evidence type="ECO:0000259" key="10">
    <source>
        <dbReference type="PROSITE" id="PS50835"/>
    </source>
</evidence>
<dbReference type="InterPro" id="IPR036179">
    <property type="entry name" value="Ig-like_dom_sf"/>
</dbReference>
<dbReference type="InterPro" id="IPR040012">
    <property type="entry name" value="CD200R"/>
</dbReference>
<dbReference type="InterPro" id="IPR013106">
    <property type="entry name" value="Ig_V-set"/>
</dbReference>
<evidence type="ECO:0000256" key="3">
    <source>
        <dbReference type="ARBA" id="ARBA00022692"/>
    </source>
</evidence>
<dbReference type="GO" id="GO:0150077">
    <property type="term" value="P:regulation of neuroinflammatory response"/>
    <property type="evidence" value="ECO:0007669"/>
    <property type="project" value="InterPro"/>
</dbReference>
<accession>A0AAD8Z001</accession>
<dbReference type="Proteomes" id="UP001239994">
    <property type="component" value="Unassembled WGS sequence"/>
</dbReference>
<evidence type="ECO:0000313" key="11">
    <source>
        <dbReference type="EMBL" id="KAK1789056.1"/>
    </source>
</evidence>
<dbReference type="GO" id="GO:0016020">
    <property type="term" value="C:membrane"/>
    <property type="evidence" value="ECO:0007669"/>
    <property type="project" value="UniProtKB-SubCell"/>
</dbReference>
<sequence>MGTNVTLLCTESKIAWKEMIYVIWNITMQGKSCRITAAVNDTEYDTCQDGKTLERGPHGEFYLTIPKFSIKDEGNYNCDMSYRAGGSNTRINVSAWNQPNLSIRLEQDHSVAVCEAAAGRPAASIHWETTWNTTLKDTTSQKTENGLSTVMSRLPLPQNISLRDLWCVAAVSHPNGTKIQILPLAALEKSPVKWPYILLAVSATCFTVALLTVFYLMRERLLQLSIFRKVCCEPKRSAPIEEKLPQPHDPEEVEPYASYVQRVNSIYNSSAELFNA</sequence>